<evidence type="ECO:0000256" key="1">
    <source>
        <dbReference type="SAM" id="MobiDB-lite"/>
    </source>
</evidence>
<dbReference type="AlphaFoldDB" id="A0A9Q0DES2"/>
<evidence type="ECO:0000313" key="3">
    <source>
        <dbReference type="Proteomes" id="UP001148018"/>
    </source>
</evidence>
<dbReference type="EMBL" id="JANIIK010000116">
    <property type="protein sequence ID" value="KAJ3587599.1"/>
    <property type="molecule type" value="Genomic_DNA"/>
</dbReference>
<proteinExistence type="predicted"/>
<evidence type="ECO:0000313" key="2">
    <source>
        <dbReference type="EMBL" id="KAJ3587599.1"/>
    </source>
</evidence>
<accession>A0A9Q0DES2</accession>
<protein>
    <submittedName>
        <fullName evidence="2">Uncharacterized protein</fullName>
    </submittedName>
</protein>
<feature type="region of interest" description="Disordered" evidence="1">
    <location>
        <begin position="1"/>
        <end position="130"/>
    </location>
</feature>
<name>A0A9Q0DES2_9TELE</name>
<keyword evidence="3" id="KW-1185">Reference proteome</keyword>
<organism evidence="2 3">
    <name type="scientific">Muraenolepis orangiensis</name>
    <name type="common">Patagonian moray cod</name>
    <dbReference type="NCBI Taxonomy" id="630683"/>
    <lineage>
        <taxon>Eukaryota</taxon>
        <taxon>Metazoa</taxon>
        <taxon>Chordata</taxon>
        <taxon>Craniata</taxon>
        <taxon>Vertebrata</taxon>
        <taxon>Euteleostomi</taxon>
        <taxon>Actinopterygii</taxon>
        <taxon>Neopterygii</taxon>
        <taxon>Teleostei</taxon>
        <taxon>Neoteleostei</taxon>
        <taxon>Acanthomorphata</taxon>
        <taxon>Zeiogadaria</taxon>
        <taxon>Gadariae</taxon>
        <taxon>Gadiformes</taxon>
        <taxon>Muraenolepidoidei</taxon>
        <taxon>Muraenolepididae</taxon>
        <taxon>Muraenolepis</taxon>
    </lineage>
</organism>
<feature type="compositionally biased region" description="Basic and acidic residues" evidence="1">
    <location>
        <begin position="1"/>
        <end position="57"/>
    </location>
</feature>
<sequence>MLEKEKIRGLERRDEKIGEVEREGDGERGERRRWGKRREKEMGKEEREGDGERGERRRWGKRREKEIGEEEREGDRERGERRRSGKRREKEMGKRRDEEIGEVEREGERDGEEERTRERRRGEKRGRERYGLLIDSLPPAAAGLHPSQECPGYTSALGADGFTSLYYPDTDHIPYKSHNEAKRSRHLVCSCPLPVPWSRDDFLSTNPDLLLYF</sequence>
<comment type="caution">
    <text evidence="2">The sequence shown here is derived from an EMBL/GenBank/DDBJ whole genome shotgun (WGS) entry which is preliminary data.</text>
</comment>
<feature type="compositionally biased region" description="Basic and acidic residues" evidence="1">
    <location>
        <begin position="73"/>
        <end position="130"/>
    </location>
</feature>
<reference evidence="2" key="1">
    <citation type="submission" date="2022-07" db="EMBL/GenBank/DDBJ databases">
        <title>Chromosome-level genome of Muraenolepis orangiensis.</title>
        <authorList>
            <person name="Kim J."/>
        </authorList>
    </citation>
    <scope>NUCLEOTIDE SEQUENCE</scope>
    <source>
        <strain evidence="2">KU_S4_2022</strain>
        <tissue evidence="2">Muscle</tissue>
    </source>
</reference>
<gene>
    <name evidence="2" type="ORF">NHX12_011196</name>
</gene>
<dbReference type="Proteomes" id="UP001148018">
    <property type="component" value="Unassembled WGS sequence"/>
</dbReference>